<evidence type="ECO:0000313" key="1">
    <source>
        <dbReference type="EMBL" id="WRQ85885.1"/>
    </source>
</evidence>
<protein>
    <recommendedName>
        <fullName evidence="3">Tetratricopeptide repeat protein</fullName>
    </recommendedName>
</protein>
<dbReference type="InterPro" id="IPR011990">
    <property type="entry name" value="TPR-like_helical_dom_sf"/>
</dbReference>
<organism evidence="1 2">
    <name type="scientific">Actomonas aquatica</name>
    <dbReference type="NCBI Taxonomy" id="2866162"/>
    <lineage>
        <taxon>Bacteria</taxon>
        <taxon>Pseudomonadati</taxon>
        <taxon>Verrucomicrobiota</taxon>
        <taxon>Opitutia</taxon>
        <taxon>Opitutales</taxon>
        <taxon>Opitutaceae</taxon>
        <taxon>Actomonas</taxon>
    </lineage>
</organism>
<dbReference type="SUPFAM" id="SSF81901">
    <property type="entry name" value="HCP-like"/>
    <property type="match status" value="1"/>
</dbReference>
<proteinExistence type="predicted"/>
<dbReference type="RefSeq" id="WP_221032703.1">
    <property type="nucleotide sequence ID" value="NZ_CP139781.1"/>
</dbReference>
<evidence type="ECO:0008006" key="3">
    <source>
        <dbReference type="Google" id="ProtNLM"/>
    </source>
</evidence>
<sequence>MAIRIFRELREERPPSAASQERLDHVVTKLSAESDTLRVRFWGDDGDPPDLSLYERLMALTRDTLAIAPDHPQALTDHGSFLGHAPFIGRANFLDENWRQTTLLTLRRAAANNPDDVAAQRNLGNYYLTTEGQPSLALPYLQNAAHLADAEAPYANNWPYYQLASALHQTGQPVAALRVLERAPHDPTIDQLSYWTEPFIATRRFDEALTFLRAHTPRLTAADDGRNALTLDHLVTDMEARWSGDRESLRPFVARLDDEPFATAGMRCRYRLAVGDYTGVLEQLAAVEPGRDPYAPNPIEMALFRGLALARTGNQSLAHSFFRSVLNRFTTGPEAEMMLQRVPGIVHSSSAFMHAGLGQVDEMHTSIAAARASTDPGRNLQNYLQTEYLIALAYTEAGAVTEACATINQLLSAPSAESTGSILANVSFDALHDTPEFQALIRQHQNQLKDPAIIDRLFTE</sequence>
<dbReference type="EMBL" id="CP139781">
    <property type="protein sequence ID" value="WRQ85885.1"/>
    <property type="molecule type" value="Genomic_DNA"/>
</dbReference>
<reference evidence="1 2" key="1">
    <citation type="submission" date="2021-08" db="EMBL/GenBank/DDBJ databases">
        <authorList>
            <person name="Zhang D."/>
            <person name="Zhang A."/>
            <person name="Wang L."/>
        </authorList>
    </citation>
    <scope>NUCLEOTIDE SEQUENCE [LARGE SCALE GENOMIC DNA]</scope>
    <source>
        <strain evidence="1 2">WL0086</strain>
    </source>
</reference>
<keyword evidence="2" id="KW-1185">Reference proteome</keyword>
<name>A0ABZ1C2R6_9BACT</name>
<dbReference type="Proteomes" id="UP000738431">
    <property type="component" value="Chromosome"/>
</dbReference>
<accession>A0ABZ1C2R6</accession>
<dbReference type="Gene3D" id="1.25.40.10">
    <property type="entry name" value="Tetratricopeptide repeat domain"/>
    <property type="match status" value="1"/>
</dbReference>
<reference evidence="1 2" key="2">
    <citation type="submission" date="2023-12" db="EMBL/GenBank/DDBJ databases">
        <title>Description of an unclassified Opitutus bacterium of Verrucomicrobiota.</title>
        <authorList>
            <person name="Zhang D.-F."/>
        </authorList>
    </citation>
    <scope>NUCLEOTIDE SEQUENCE [LARGE SCALE GENOMIC DNA]</scope>
    <source>
        <strain evidence="1 2">WL0086</strain>
    </source>
</reference>
<evidence type="ECO:0000313" key="2">
    <source>
        <dbReference type="Proteomes" id="UP000738431"/>
    </source>
</evidence>
<gene>
    <name evidence="1" type="ORF">K1X11_013815</name>
</gene>